<protein>
    <submittedName>
        <fullName evidence="8">Acyl-CoA dehydrogenase</fullName>
    </submittedName>
</protein>
<sequence>MIELDDRLSALRDHAREWAGELRPLALELERDPELIHKHLELPGVSFLARTPIPAEYNPDPVTIGGHRFHGTGGLERVTFCEEFAAADVGMLLAAPGPSLSGVFVALLGDEAQKEWFFGRLLERPTWTFFALTEPDRGSDAAALTSALTTAPDGETLLLSGTKRFIGNAARADLGVVFARTRPGPLGVIAVLAETRDPGFSATPFPTVGLRGNQVSEVSFDRVEIPADRVLGRHLSPTRRGLAGAVAGFNRLRPGVAALGLGVARGAYEYVREHRRALTGDERDRLDRLGRRIEGVRQLVRRAALALDHDDPSLGHLASAAKARAARLAEETTLEAVGFFGAGARLEHPLLDKFVRDARGTEYMEGTRNIQWLNVFQGLSQGRLRHG</sequence>
<dbReference type="PANTHER" id="PTHR43884">
    <property type="entry name" value="ACYL-COA DEHYDROGENASE"/>
    <property type="match status" value="1"/>
</dbReference>
<name>A0A239G145_9ACTN</name>
<dbReference type="SUPFAM" id="SSF56645">
    <property type="entry name" value="Acyl-CoA dehydrogenase NM domain-like"/>
    <property type="match status" value="1"/>
</dbReference>
<dbReference type="InterPro" id="IPR006091">
    <property type="entry name" value="Acyl-CoA_Oxase/DH_mid-dom"/>
</dbReference>
<dbReference type="RefSeq" id="WP_089207953.1">
    <property type="nucleotide sequence ID" value="NZ_FZOD01000012.1"/>
</dbReference>
<evidence type="ECO:0000259" key="7">
    <source>
        <dbReference type="Pfam" id="PF02770"/>
    </source>
</evidence>
<keyword evidence="5" id="KW-0560">Oxidoreductase</keyword>
<dbReference type="InterPro" id="IPR046373">
    <property type="entry name" value="Acyl-CoA_Oxase/DH_mid-dom_sf"/>
</dbReference>
<keyword evidence="4 5" id="KW-0274">FAD</keyword>
<reference evidence="8 9" key="1">
    <citation type="submission" date="2017-06" db="EMBL/GenBank/DDBJ databases">
        <authorList>
            <person name="Kim H.J."/>
            <person name="Triplett B.A."/>
        </authorList>
    </citation>
    <scope>NUCLEOTIDE SEQUENCE [LARGE SCALE GENOMIC DNA]</scope>
    <source>
        <strain evidence="8 9">CGMCC 4.2132</strain>
    </source>
</reference>
<keyword evidence="3 5" id="KW-0285">Flavoprotein</keyword>
<keyword evidence="9" id="KW-1185">Reference proteome</keyword>
<dbReference type="GO" id="GO:0050660">
    <property type="term" value="F:flavin adenine dinucleotide binding"/>
    <property type="evidence" value="ECO:0007669"/>
    <property type="project" value="InterPro"/>
</dbReference>
<dbReference type="EMBL" id="FZOD01000012">
    <property type="protein sequence ID" value="SNS62705.1"/>
    <property type="molecule type" value="Genomic_DNA"/>
</dbReference>
<dbReference type="InterPro" id="IPR009075">
    <property type="entry name" value="AcylCo_DH/oxidase_C"/>
</dbReference>
<dbReference type="Gene3D" id="1.20.140.10">
    <property type="entry name" value="Butyryl-CoA Dehydrogenase, subunit A, domain 3"/>
    <property type="match status" value="1"/>
</dbReference>
<dbReference type="InterPro" id="IPR036250">
    <property type="entry name" value="AcylCo_DH-like_C"/>
</dbReference>
<evidence type="ECO:0000256" key="2">
    <source>
        <dbReference type="ARBA" id="ARBA00009347"/>
    </source>
</evidence>
<organism evidence="8 9">
    <name type="scientific">Streptosporangium subroseum</name>
    <dbReference type="NCBI Taxonomy" id="106412"/>
    <lineage>
        <taxon>Bacteria</taxon>
        <taxon>Bacillati</taxon>
        <taxon>Actinomycetota</taxon>
        <taxon>Actinomycetes</taxon>
        <taxon>Streptosporangiales</taxon>
        <taxon>Streptosporangiaceae</taxon>
        <taxon>Streptosporangium</taxon>
    </lineage>
</organism>
<evidence type="ECO:0000259" key="6">
    <source>
        <dbReference type="Pfam" id="PF00441"/>
    </source>
</evidence>
<dbReference type="Gene3D" id="2.40.110.10">
    <property type="entry name" value="Butyryl-CoA Dehydrogenase, subunit A, domain 2"/>
    <property type="match status" value="1"/>
</dbReference>
<accession>A0A239G145</accession>
<evidence type="ECO:0000313" key="8">
    <source>
        <dbReference type="EMBL" id="SNS62705.1"/>
    </source>
</evidence>
<proteinExistence type="inferred from homology"/>
<comment type="similarity">
    <text evidence="2 5">Belongs to the acyl-CoA dehydrogenase family.</text>
</comment>
<evidence type="ECO:0000256" key="5">
    <source>
        <dbReference type="RuleBase" id="RU362125"/>
    </source>
</evidence>
<evidence type="ECO:0000256" key="4">
    <source>
        <dbReference type="ARBA" id="ARBA00022827"/>
    </source>
</evidence>
<dbReference type="GO" id="GO:0003995">
    <property type="term" value="F:acyl-CoA dehydrogenase activity"/>
    <property type="evidence" value="ECO:0007669"/>
    <property type="project" value="TreeGrafter"/>
</dbReference>
<dbReference type="InterPro" id="IPR037069">
    <property type="entry name" value="AcylCoA_DH/ox_N_sf"/>
</dbReference>
<feature type="domain" description="Acyl-CoA dehydrogenase/oxidase C-terminal" evidence="6">
    <location>
        <begin position="240"/>
        <end position="378"/>
    </location>
</feature>
<evidence type="ECO:0000313" key="9">
    <source>
        <dbReference type="Proteomes" id="UP000198282"/>
    </source>
</evidence>
<dbReference type="PANTHER" id="PTHR43884:SF12">
    <property type="entry name" value="ISOVALERYL-COA DEHYDROGENASE, MITOCHONDRIAL-RELATED"/>
    <property type="match status" value="1"/>
</dbReference>
<dbReference type="Pfam" id="PF02770">
    <property type="entry name" value="Acyl-CoA_dh_M"/>
    <property type="match status" value="1"/>
</dbReference>
<dbReference type="Proteomes" id="UP000198282">
    <property type="component" value="Unassembled WGS sequence"/>
</dbReference>
<comment type="cofactor">
    <cofactor evidence="1 5">
        <name>FAD</name>
        <dbReference type="ChEBI" id="CHEBI:57692"/>
    </cofactor>
</comment>
<dbReference type="InterPro" id="IPR009100">
    <property type="entry name" value="AcylCoA_DH/oxidase_NM_dom_sf"/>
</dbReference>
<dbReference type="SUPFAM" id="SSF47203">
    <property type="entry name" value="Acyl-CoA dehydrogenase C-terminal domain-like"/>
    <property type="match status" value="1"/>
</dbReference>
<feature type="domain" description="Acyl-CoA oxidase/dehydrogenase middle" evidence="7">
    <location>
        <begin position="130"/>
        <end position="223"/>
    </location>
</feature>
<dbReference type="OrthoDB" id="3458133at2"/>
<dbReference type="AlphaFoldDB" id="A0A239G145"/>
<dbReference type="Gene3D" id="1.10.540.10">
    <property type="entry name" value="Acyl-CoA dehydrogenase/oxidase, N-terminal domain"/>
    <property type="match status" value="1"/>
</dbReference>
<gene>
    <name evidence="8" type="ORF">SAMN05216276_1012182</name>
</gene>
<evidence type="ECO:0000256" key="1">
    <source>
        <dbReference type="ARBA" id="ARBA00001974"/>
    </source>
</evidence>
<evidence type="ECO:0000256" key="3">
    <source>
        <dbReference type="ARBA" id="ARBA00022630"/>
    </source>
</evidence>
<dbReference type="Pfam" id="PF00441">
    <property type="entry name" value="Acyl-CoA_dh_1"/>
    <property type="match status" value="1"/>
</dbReference>